<dbReference type="HGNC" id="HGNC:1527">
    <property type="gene designation" value="CAV1"/>
</dbReference>
<reference evidence="1 2" key="2">
    <citation type="journal article" date="2003" name="Nature">
        <title>The DNA sequence of human chromosome 7.</title>
        <authorList>
            <person name="Hillier L.W."/>
            <person name="Fulton R.S."/>
            <person name="Fulton L.A."/>
            <person name="Graves T.A."/>
            <person name="Pepin K.H."/>
            <person name="Wagner-McPherson C."/>
            <person name="Layman D."/>
            <person name="Maas J."/>
            <person name="Jaeger S."/>
            <person name="Walker R."/>
            <person name="Wylie K."/>
            <person name="Sekhon M."/>
            <person name="Becker M.C."/>
            <person name="O'Laughlin M.D."/>
            <person name="Schaller M.E."/>
            <person name="Fewell G.A."/>
            <person name="Delehaunty K.D."/>
            <person name="Miner T.L."/>
            <person name="Nash W.E."/>
            <person name="Cordes M."/>
            <person name="Du H."/>
            <person name="Sun H."/>
            <person name="Edwards J."/>
            <person name="Bradshaw-Cordum H."/>
            <person name="Ali J."/>
            <person name="Andrews S."/>
            <person name="Isak A."/>
            <person name="Vanbrunt A."/>
            <person name="Nguyen C."/>
            <person name="Du F."/>
            <person name="Lamar B."/>
            <person name="Courtney L."/>
            <person name="Kalicki J."/>
            <person name="Ozersky P."/>
            <person name="Bielicki L."/>
            <person name="Scott K."/>
            <person name="Holmes A."/>
            <person name="Harkins R."/>
            <person name="Harris A."/>
            <person name="Strong C.M."/>
            <person name="Hou S."/>
            <person name="Tomlinson C."/>
            <person name="Dauphin-Kohlberg S."/>
            <person name="Kozlowicz-Reilly A."/>
            <person name="Leonard S."/>
            <person name="Rohlfing T."/>
            <person name="Rock S.M."/>
            <person name="Tin-Wollam A.M."/>
            <person name="Abbott A."/>
            <person name="Minx P."/>
            <person name="Maupin R."/>
            <person name="Strowmatt C."/>
            <person name="Latreille P."/>
            <person name="Miller N."/>
            <person name="Johnson D."/>
            <person name="Murray J."/>
            <person name="Woessner J.P."/>
            <person name="Wendl M.C."/>
            <person name="Yang S.P."/>
            <person name="Schultz B.R."/>
            <person name="Wallis J.W."/>
            <person name="Spieth J."/>
            <person name="Bieri T.A."/>
            <person name="Nelson J.O."/>
            <person name="Berkowicz N."/>
            <person name="Wohldmann P.E."/>
            <person name="Cook L.L."/>
            <person name="Hickenbotham M.T."/>
            <person name="Eldred J."/>
            <person name="Williams D."/>
            <person name="Bedell J.A."/>
            <person name="Mardis E.R."/>
            <person name="Clifton S.W."/>
            <person name="Chissoe S.L."/>
            <person name="Marra M.A."/>
            <person name="Raymond C."/>
            <person name="Haugen E."/>
            <person name="Gillett W."/>
            <person name="Zhou Y."/>
            <person name="James R."/>
            <person name="Phelps K."/>
            <person name="Iadanoto S."/>
            <person name="Bubb K."/>
            <person name="Simms E."/>
            <person name="Levy R."/>
            <person name="Clendenning J."/>
            <person name="Kaul R."/>
            <person name="Kent W.J."/>
            <person name="Furey T.S."/>
            <person name="Baertsch R.A."/>
            <person name="Brent M.R."/>
            <person name="Keibler E."/>
            <person name="Flicek P."/>
            <person name="Bork P."/>
            <person name="Suyama M."/>
            <person name="Bailey J.A."/>
            <person name="Portnoy M.E."/>
            <person name="Torrents D."/>
            <person name="Chinwalla A.T."/>
            <person name="Gish W.R."/>
            <person name="Eddy S.R."/>
            <person name="McPherson J.D."/>
            <person name="Olson M.V."/>
            <person name="Eichler E.E."/>
            <person name="Green E.D."/>
            <person name="Waterston R.H."/>
            <person name="Wilson R.K."/>
        </authorList>
    </citation>
    <scope>NUCLEOTIDE SEQUENCE [LARGE SCALE GENOMIC DNA]</scope>
</reference>
<dbReference type="OrthoDB" id="5917823at2759"/>
<dbReference type="EMBL" id="AC006159">
    <property type="status" value="NOT_ANNOTATED_CDS"/>
    <property type="molecule type" value="Genomic_DNA"/>
</dbReference>
<dbReference type="Ensembl" id="ENST00000451122.5">
    <property type="protein sequence ID" value="ENSP00000409541.1"/>
    <property type="gene ID" value="ENSG00000105974.13"/>
</dbReference>
<dbReference type="Proteomes" id="UP000005640">
    <property type="component" value="Chromosome 7"/>
</dbReference>
<organism evidence="1 2">
    <name type="scientific">Homo sapiens</name>
    <name type="common">Human</name>
    <dbReference type="NCBI Taxonomy" id="9606"/>
    <lineage>
        <taxon>Eukaryota</taxon>
        <taxon>Metazoa</taxon>
        <taxon>Chordata</taxon>
        <taxon>Craniata</taxon>
        <taxon>Vertebrata</taxon>
        <taxon>Euteleostomi</taxon>
        <taxon>Mammalia</taxon>
        <taxon>Eutheria</taxon>
        <taxon>Euarchontoglires</taxon>
        <taxon>Primates</taxon>
        <taxon>Haplorrhini</taxon>
        <taxon>Catarrhini</taxon>
        <taxon>Hominidae</taxon>
        <taxon>Homo</taxon>
    </lineage>
</organism>
<reference evidence="1 2" key="1">
    <citation type="journal article" date="2001" name="Nature">
        <title>Initial sequencing and analysis of the human genome.</title>
        <authorList>
            <consortium name="International Human Genome Sequencing Consortium"/>
            <person name="Lander E.S."/>
            <person name="Linton L.M."/>
            <person name="Birren B."/>
            <person name="Nusbaum C."/>
            <person name="Zody M.C."/>
            <person name="Baldwin J."/>
            <person name="Devon K."/>
            <person name="Dewar K."/>
            <person name="Doyle M."/>
            <person name="FitzHugh W."/>
            <person name="Funke R."/>
            <person name="Gage D."/>
            <person name="Harris K."/>
            <person name="Heaford A."/>
            <person name="Howland J."/>
            <person name="Kann L."/>
            <person name="Lehoczky J."/>
            <person name="LeVine R."/>
            <person name="McEwan P."/>
            <person name="McKernan K."/>
            <person name="Meldrim J."/>
            <person name="Mesirov J.P."/>
            <person name="Miranda C."/>
            <person name="Morris W."/>
            <person name="Naylor J."/>
            <person name="Raymond C."/>
            <person name="Rosetti M."/>
            <person name="Santos R."/>
            <person name="Sheridan A."/>
            <person name="Sougnez C."/>
            <person name="Stange-Thomann N."/>
            <person name="Stojanovic N."/>
            <person name="Subramanian A."/>
            <person name="Wyman D."/>
            <person name="Rogers J."/>
            <person name="Sulston J."/>
            <person name="Ainscough R."/>
            <person name="Beck S."/>
            <person name="Bentley D."/>
            <person name="Burton J."/>
            <person name="Clee C."/>
            <person name="Carter N."/>
            <person name="Coulson A."/>
            <person name="Deadman R."/>
            <person name="Deloukas P."/>
            <person name="Dunham A."/>
            <person name="Dunham I."/>
            <person name="Durbin R."/>
            <person name="French L."/>
            <person name="Grafham D."/>
            <person name="Gregory S."/>
            <person name="Hubbard T."/>
            <person name="Humphray S."/>
            <person name="Hunt A."/>
            <person name="Jones M."/>
            <person name="Lloyd C."/>
            <person name="McMurray A."/>
            <person name="Matthews L."/>
            <person name="Mercer S."/>
            <person name="Milne S."/>
            <person name="Mullikin J.C."/>
            <person name="Mungall A."/>
            <person name="Plumb R."/>
            <person name="Ross M."/>
            <person name="Shownkeen R."/>
            <person name="Sims S."/>
            <person name="Waterston R.H."/>
            <person name="Wilson R.K."/>
            <person name="Hillier L.W."/>
            <person name="McPherson J.D."/>
            <person name="Marra M.A."/>
            <person name="Mardis E.R."/>
            <person name="Fulton L.A."/>
            <person name="Chinwalla A.T."/>
            <person name="Pepin K.H."/>
            <person name="Gish W.R."/>
            <person name="Chissoe S.L."/>
            <person name="Wendl M.C."/>
            <person name="Delehaunty K.D."/>
            <person name="Miner T.L."/>
            <person name="Delehaunty A."/>
            <person name="Kramer J.B."/>
            <person name="Cook L.L."/>
            <person name="Fulton R.S."/>
            <person name="Johnson D.L."/>
            <person name="Minx P.J."/>
            <person name="Clifton S.W."/>
            <person name="Hawkins T."/>
            <person name="Branscomb E."/>
            <person name="Predki P."/>
            <person name="Richardson P."/>
            <person name="Wenning S."/>
            <person name="Slezak T."/>
            <person name="Doggett N."/>
            <person name="Cheng J.F."/>
            <person name="Olsen A."/>
            <person name="Lucas S."/>
            <person name="Elkin C."/>
            <person name="Uberbacher E."/>
            <person name="Frazier M."/>
            <person name="Gibbs R.A."/>
            <person name="Muzny D.M."/>
            <person name="Scherer S.E."/>
            <person name="Bouck J.B."/>
            <person name="Sodergren E.J."/>
            <person name="Worley K.C."/>
            <person name="Rives C.M."/>
            <person name="Gorrell J.H."/>
            <person name="Metzker M.L."/>
            <person name="Naylor S.L."/>
            <person name="Kucherlapati R.S."/>
            <person name="Nelson D.L."/>
            <person name="Weinstock G.M."/>
            <person name="Sakaki Y."/>
            <person name="Fujiyama A."/>
            <person name="Hattori M."/>
            <person name="Yada T."/>
            <person name="Toyoda A."/>
            <person name="Itoh T."/>
            <person name="Kawagoe C."/>
            <person name="Watanabe H."/>
            <person name="Totoki Y."/>
            <person name="Taylor T."/>
            <person name="Weissenbach J."/>
            <person name="Heilig R."/>
            <person name="Saurin W."/>
            <person name="Artiguenave F."/>
            <person name="Brottier P."/>
            <person name="Bruls T."/>
            <person name="Pelletier E."/>
            <person name="Robert C."/>
            <person name="Wincker P."/>
            <person name="Smith D.R."/>
            <person name="Doucette-Stamm L."/>
            <person name="Rubenfield M."/>
            <person name="Weinstock K."/>
            <person name="Lee H.M."/>
            <person name="Dubois J."/>
            <person name="Rosenthal A."/>
            <person name="Platzer M."/>
            <person name="Nyakatura G."/>
            <person name="Taudien S."/>
            <person name="Rump A."/>
            <person name="Yang H."/>
            <person name="Yu J."/>
            <person name="Wang J."/>
            <person name="Huang G."/>
            <person name="Gu J."/>
            <person name="Hood L."/>
            <person name="Rowen L."/>
            <person name="Madan A."/>
            <person name="Qin S."/>
            <person name="Davis R.W."/>
            <person name="Federspiel N.A."/>
            <person name="Abola A.P."/>
            <person name="Proctor M.J."/>
            <person name="Myers R.M."/>
            <person name="Schmutz J."/>
            <person name="Dickson M."/>
            <person name="Grimwood J."/>
            <person name="Cox D.R."/>
            <person name="Olson M.V."/>
            <person name="Kaul R."/>
            <person name="Raymond C."/>
            <person name="Shimizu N."/>
            <person name="Kawasaki K."/>
            <person name="Minoshima S."/>
            <person name="Evans G.A."/>
            <person name="Athanasiou M."/>
            <person name="Schultz R."/>
            <person name="Roe B.A."/>
            <person name="Chen F."/>
            <person name="Pan H."/>
            <person name="Ramser J."/>
            <person name="Lehrach H."/>
            <person name="Reinhardt R."/>
            <person name="McCombie W.R."/>
            <person name="de la Bastide M."/>
            <person name="Dedhia N."/>
            <person name="Blocker H."/>
            <person name="Hornischer K."/>
            <person name="Nordsiek G."/>
            <person name="Agarwala R."/>
            <person name="Aravind L."/>
            <person name="Bailey J.A."/>
            <person name="Bateman A."/>
            <person name="Batzoglou S."/>
            <person name="Birney E."/>
            <person name="Bork P."/>
            <person name="Brown D.G."/>
            <person name="Burge C.B."/>
            <person name="Cerutti L."/>
            <person name="Chen H.C."/>
            <person name="Church D."/>
            <person name="Clamp M."/>
            <person name="Copley R.R."/>
            <person name="Doerks T."/>
            <person name="Eddy S.R."/>
            <person name="Eichler E.E."/>
            <person name="Furey T.S."/>
            <person name="Galagan J."/>
            <person name="Gilbert J.G."/>
            <person name="Harmon C."/>
            <person name="Hayashizaki Y."/>
            <person name="Haussler D."/>
            <person name="Hermjakob H."/>
            <person name="Hokamp K."/>
            <person name="Jang W."/>
            <person name="Johnson L.S."/>
            <person name="Jones T.A."/>
            <person name="Kasif S."/>
            <person name="Kaspryzk A."/>
            <person name="Kennedy S."/>
            <person name="Kent W.J."/>
            <person name="Kitts P."/>
            <person name="Koonin E.V."/>
            <person name="Korf I."/>
            <person name="Kulp D."/>
            <person name="Lancet D."/>
            <person name="Lowe T.M."/>
            <person name="McLysaght A."/>
            <person name="Mikkelsen T."/>
            <person name="Moran J.V."/>
            <person name="Mulder N."/>
            <person name="Pollara V.J."/>
            <person name="Ponting C.P."/>
            <person name="Schuler G."/>
            <person name="Schultz J."/>
            <person name="Slater G."/>
            <person name="Smit A.F."/>
            <person name="Stupka E."/>
            <person name="Szustakowski J."/>
            <person name="Thierry-Mieg D."/>
            <person name="Thierry-Mieg J."/>
            <person name="Wagner L."/>
            <person name="Wallis J."/>
            <person name="Wheeler R."/>
            <person name="Williams A."/>
            <person name="Wolf Y.I."/>
            <person name="Wolfe K.H."/>
            <person name="Yang S.P."/>
            <person name="Yeh R.F."/>
            <person name="Collins F."/>
            <person name="Guyer M.S."/>
            <person name="Peterson J."/>
            <person name="Felsenfeld A."/>
            <person name="Wetterstrand K.A."/>
            <person name="Patrinos A."/>
            <person name="Morgan M.J."/>
            <person name="de Jong P."/>
            <person name="Catanese J.J."/>
            <person name="Osoegawa K."/>
            <person name="Shizuya H."/>
            <person name="Choi S."/>
            <person name="Chen Y.J."/>
        </authorList>
    </citation>
    <scope>NUCLEOTIDE SEQUENCE [LARGE SCALE GENOMIC DNA]</scope>
</reference>
<protein>
    <submittedName>
        <fullName evidence="1">Caveolin 1</fullName>
    </submittedName>
</protein>
<sequence length="86" mass="8847">MSGGKYVDSEVGIRGGAPARACGECPLLLSASPNIPTAALAPALSPLRSTPLALAPLRNGPGRGGEEKPGMFYVFLMERGPREPLS</sequence>
<dbReference type="ExpressionAtlas" id="F8WDM7">
    <property type="expression patterns" value="baseline and differential"/>
</dbReference>
<reference evidence="1" key="5">
    <citation type="submission" date="2025-09" db="UniProtKB">
        <authorList>
            <consortium name="Ensembl"/>
        </authorList>
    </citation>
    <scope>IDENTIFICATION</scope>
</reference>
<dbReference type="VEuPathDB" id="HostDB:ENSG00000105974"/>
<dbReference type="GeneTree" id="ENSGT00950000183006"/>
<evidence type="ECO:0000313" key="2">
    <source>
        <dbReference type="Proteomes" id="UP000005640"/>
    </source>
</evidence>
<gene>
    <name evidence="1" type="primary">CAV1</name>
</gene>
<reference evidence="1 2" key="3">
    <citation type="journal article" date="2004" name="Nature">
        <title>Finishing the euchromatic sequence of the human genome.</title>
        <authorList>
            <consortium name="International Human Genome Sequencing Consortium"/>
        </authorList>
    </citation>
    <scope>NUCLEOTIDE SEQUENCE [LARGE SCALE GENOMIC DNA]</scope>
</reference>
<dbReference type="UCSC" id="uc064hhb.1">
    <property type="organism name" value="human"/>
</dbReference>
<name>F8WDM7_HUMAN</name>
<dbReference type="HOGENOM" id="CLU_2497269_0_0_1"/>
<dbReference type="Ensembl" id="ENST00000451122.5">
    <property type="protein sequence ID" value="ENSP00000409541.1"/>
    <property type="gene ID" value="ENSG00000105974.14"/>
</dbReference>
<evidence type="ECO:0000313" key="1">
    <source>
        <dbReference type="Ensembl" id="ENSP00000409541.1"/>
    </source>
</evidence>
<dbReference type="ChiTaRS" id="CAV1">
    <property type="organism name" value="human"/>
</dbReference>
<dbReference type="Bgee" id="ENSG00000105974">
    <property type="expression patterns" value="Expressed in lower lobe of lung and 208 other cell types or tissues"/>
</dbReference>
<dbReference type="OpenTargets" id="ENSG00000105974"/>
<keyword evidence="2" id="KW-1185">Reference proteome</keyword>
<proteinExistence type="predicted"/>
<reference evidence="1" key="4">
    <citation type="submission" date="2025-08" db="UniProtKB">
        <authorList>
            <consortium name="Ensembl"/>
        </authorList>
    </citation>
    <scope>IDENTIFICATION</scope>
</reference>
<accession>F8WDM7</accession>
<dbReference type="AlphaFoldDB" id="F8WDM7"/>